<evidence type="ECO:0000256" key="7">
    <source>
        <dbReference type="ARBA" id="ARBA00023128"/>
    </source>
</evidence>
<gene>
    <name evidence="12" type="ORF">AKO1_013163</name>
</gene>
<feature type="repeat" description="Solcar" evidence="9">
    <location>
        <begin position="261"/>
        <end position="351"/>
    </location>
</feature>
<evidence type="ECO:0000313" key="13">
    <source>
        <dbReference type="Proteomes" id="UP001431209"/>
    </source>
</evidence>
<name>A0AAW2YYL0_9EUKA</name>
<keyword evidence="8 9" id="KW-0472">Membrane</keyword>
<dbReference type="Pfam" id="PF00153">
    <property type="entry name" value="Mito_carr"/>
    <property type="match status" value="3"/>
</dbReference>
<dbReference type="GO" id="GO:0031966">
    <property type="term" value="C:mitochondrial membrane"/>
    <property type="evidence" value="ECO:0007669"/>
    <property type="project" value="UniProtKB-SubCell"/>
</dbReference>
<keyword evidence="6" id="KW-1133">Transmembrane helix</keyword>
<dbReference type="Gene3D" id="1.50.40.10">
    <property type="entry name" value="Mitochondrial carrier domain"/>
    <property type="match status" value="1"/>
</dbReference>
<keyword evidence="4 9" id="KW-0812">Transmembrane</keyword>
<feature type="repeat" description="Solcar" evidence="9">
    <location>
        <begin position="155"/>
        <end position="245"/>
    </location>
</feature>
<keyword evidence="3 10" id="KW-0813">Transport</keyword>
<dbReference type="PANTHER" id="PTHR45624:SF10">
    <property type="entry name" value="SLC (SOLUTE CARRIER) HOMOLOG"/>
    <property type="match status" value="1"/>
</dbReference>
<dbReference type="Proteomes" id="UP001431209">
    <property type="component" value="Unassembled WGS sequence"/>
</dbReference>
<evidence type="ECO:0000313" key="12">
    <source>
        <dbReference type="EMBL" id="KAL0482011.1"/>
    </source>
</evidence>
<dbReference type="SUPFAM" id="SSF103506">
    <property type="entry name" value="Mitochondrial carrier"/>
    <property type="match status" value="1"/>
</dbReference>
<evidence type="ECO:0000256" key="11">
    <source>
        <dbReference type="SAM" id="MobiDB-lite"/>
    </source>
</evidence>
<comment type="similarity">
    <text evidence="2 10">Belongs to the mitochondrial carrier (TC 2.A.29) family.</text>
</comment>
<evidence type="ECO:0000256" key="3">
    <source>
        <dbReference type="ARBA" id="ARBA00022448"/>
    </source>
</evidence>
<keyword evidence="13" id="KW-1185">Reference proteome</keyword>
<evidence type="ECO:0000256" key="10">
    <source>
        <dbReference type="RuleBase" id="RU000488"/>
    </source>
</evidence>
<comment type="caution">
    <text evidence="12">The sequence shown here is derived from an EMBL/GenBank/DDBJ whole genome shotgun (WGS) entry which is preliminary data.</text>
</comment>
<proteinExistence type="inferred from homology"/>
<feature type="repeat" description="Solcar" evidence="9">
    <location>
        <begin position="45"/>
        <end position="130"/>
    </location>
</feature>
<evidence type="ECO:0000256" key="2">
    <source>
        <dbReference type="ARBA" id="ARBA00006375"/>
    </source>
</evidence>
<sequence length="354" mass="37750">MQTDHVKQTQIPSTPTIGEQKVRATESPAAGALAGVVRGMTRAVMSIGKSGISGTLAGMSEEFAGYPLDIVKTRMQVDAQAAKRGTFGVMKDIITQDGVRGLFRGLGPPLLASAAINSVVFSAYEKTLSQLQRQYILKSTTEESNSPLHSKSAVIPLQFYFVAGAAGGLASTIITCPVNKMQVMGLGHGAPQAEGTKVPGSMSVFRQVVRDGGLRGAYLGMVPTICRDLPGFGVYFITYEAIKRQFSTLTSNEESTHEESHGFGSIVVAGGTAGTLMHATTHPLDVIKSVYQTQPVENGKPLHYKNFMECTRKIYKSEGFGGFTRGLFPTCIRAFPASAIGFIVYEATLKLLPG</sequence>
<dbReference type="PROSITE" id="PS50920">
    <property type="entry name" value="SOLCAR"/>
    <property type="match status" value="3"/>
</dbReference>
<feature type="compositionally biased region" description="Polar residues" evidence="11">
    <location>
        <begin position="8"/>
        <end position="17"/>
    </location>
</feature>
<accession>A0AAW2YYL0</accession>
<evidence type="ECO:0000256" key="4">
    <source>
        <dbReference type="ARBA" id="ARBA00022692"/>
    </source>
</evidence>
<evidence type="ECO:0000256" key="1">
    <source>
        <dbReference type="ARBA" id="ARBA00004225"/>
    </source>
</evidence>
<reference evidence="12 13" key="1">
    <citation type="submission" date="2024-03" db="EMBL/GenBank/DDBJ databases">
        <title>The Acrasis kona genome and developmental transcriptomes reveal deep origins of eukaryotic multicellular pathways.</title>
        <authorList>
            <person name="Sheikh S."/>
            <person name="Fu C.-J."/>
            <person name="Brown M.W."/>
            <person name="Baldauf S.L."/>
        </authorList>
    </citation>
    <scope>NUCLEOTIDE SEQUENCE [LARGE SCALE GENOMIC DNA]</scope>
    <source>
        <strain evidence="12 13">ATCC MYA-3509</strain>
    </source>
</reference>
<protein>
    <submittedName>
        <fullName evidence="12">Mitochondrial substrate carrier family protein Y</fullName>
    </submittedName>
</protein>
<evidence type="ECO:0000256" key="9">
    <source>
        <dbReference type="PROSITE-ProRule" id="PRU00282"/>
    </source>
</evidence>
<dbReference type="InterPro" id="IPR018108">
    <property type="entry name" value="MCP_transmembrane"/>
</dbReference>
<dbReference type="PANTHER" id="PTHR45624">
    <property type="entry name" value="MITOCHONDRIAL BASIC AMINO ACIDS TRANSPORTER-RELATED"/>
    <property type="match status" value="1"/>
</dbReference>
<feature type="region of interest" description="Disordered" evidence="11">
    <location>
        <begin position="1"/>
        <end position="24"/>
    </location>
</feature>
<dbReference type="GO" id="GO:0022857">
    <property type="term" value="F:transmembrane transporter activity"/>
    <property type="evidence" value="ECO:0007669"/>
    <property type="project" value="TreeGrafter"/>
</dbReference>
<dbReference type="EMBL" id="JAOPGA020000806">
    <property type="protein sequence ID" value="KAL0482011.1"/>
    <property type="molecule type" value="Genomic_DNA"/>
</dbReference>
<dbReference type="AlphaFoldDB" id="A0AAW2YYL0"/>
<evidence type="ECO:0000256" key="5">
    <source>
        <dbReference type="ARBA" id="ARBA00022737"/>
    </source>
</evidence>
<dbReference type="InterPro" id="IPR023395">
    <property type="entry name" value="MCP_dom_sf"/>
</dbReference>
<keyword evidence="7" id="KW-0496">Mitochondrion</keyword>
<organism evidence="12 13">
    <name type="scientific">Acrasis kona</name>
    <dbReference type="NCBI Taxonomy" id="1008807"/>
    <lineage>
        <taxon>Eukaryota</taxon>
        <taxon>Discoba</taxon>
        <taxon>Heterolobosea</taxon>
        <taxon>Tetramitia</taxon>
        <taxon>Eutetramitia</taxon>
        <taxon>Acrasidae</taxon>
        <taxon>Acrasis</taxon>
    </lineage>
</organism>
<comment type="subcellular location">
    <subcellularLocation>
        <location evidence="1">Mitochondrion membrane</location>
        <topology evidence="1">Multi-pass membrane protein</topology>
    </subcellularLocation>
</comment>
<evidence type="ECO:0000256" key="8">
    <source>
        <dbReference type="ARBA" id="ARBA00023136"/>
    </source>
</evidence>
<dbReference type="InterPro" id="IPR050567">
    <property type="entry name" value="Mitochondrial_Carrier"/>
</dbReference>
<evidence type="ECO:0000256" key="6">
    <source>
        <dbReference type="ARBA" id="ARBA00022989"/>
    </source>
</evidence>
<keyword evidence="5" id="KW-0677">Repeat</keyword>